<dbReference type="GO" id="GO:0043720">
    <property type="term" value="F:3-keto-5-aminohexanoate cleavage activity"/>
    <property type="evidence" value="ECO:0007669"/>
    <property type="project" value="InterPro"/>
</dbReference>
<reference evidence="2 3" key="1">
    <citation type="submission" date="2020-07" db="EMBL/GenBank/DDBJ databases">
        <title>Sequencing the genomes of 1000 actinobacteria strains.</title>
        <authorList>
            <person name="Klenk H.-P."/>
        </authorList>
    </citation>
    <scope>NUCLEOTIDE SEQUENCE [LARGE SCALE GENOMIC DNA]</scope>
    <source>
        <strain evidence="2 3">DSM 19087</strain>
    </source>
</reference>
<reference evidence="1" key="2">
    <citation type="submission" date="2020-09" db="EMBL/GenBank/DDBJ databases">
        <title>Novel species in genus Aeromicrobium.</title>
        <authorList>
            <person name="Zhang G."/>
        </authorList>
    </citation>
    <scope>NUCLEOTIDE SEQUENCE</scope>
    <source>
        <strain evidence="1">SSW1-57</strain>
    </source>
</reference>
<dbReference type="InterPro" id="IPR013785">
    <property type="entry name" value="Aldolase_TIM"/>
</dbReference>
<proteinExistence type="predicted"/>
<evidence type="ECO:0000313" key="2">
    <source>
        <dbReference type="EMBL" id="NYI37088.1"/>
    </source>
</evidence>
<evidence type="ECO:0000313" key="4">
    <source>
        <dbReference type="Proteomes" id="UP000659061"/>
    </source>
</evidence>
<dbReference type="AlphaFoldDB" id="A0A8I0KLU6"/>
<dbReference type="Pfam" id="PF05853">
    <property type="entry name" value="BKACE"/>
    <property type="match status" value="1"/>
</dbReference>
<name>A0A8I0KLU6_9ACTN</name>
<dbReference type="PANTHER" id="PTHR37418:SF1">
    <property type="entry name" value="3-KETO-5-AMINOHEXANOATE CLEAVAGE PROTEIN"/>
    <property type="match status" value="1"/>
</dbReference>
<evidence type="ECO:0000313" key="3">
    <source>
        <dbReference type="Proteomes" id="UP000587211"/>
    </source>
</evidence>
<dbReference type="EMBL" id="JACBZN010000001">
    <property type="protein sequence ID" value="NYI37088.1"/>
    <property type="molecule type" value="Genomic_DNA"/>
</dbReference>
<dbReference type="RefSeq" id="WP_179423269.1">
    <property type="nucleotide sequence ID" value="NZ_BAAAMP010000002.1"/>
</dbReference>
<dbReference type="Proteomes" id="UP000587211">
    <property type="component" value="Unassembled WGS sequence"/>
</dbReference>
<sequence>MGGRSLIQACLNGARPPAAHPALPVTPVQLASDIVRAVEAGADCIHLHPKDVDGLDTLDADAVDAVMTAVRFVSPSVPIGVTTGAWALPDPAARVEAIRRWTVLPDLASVNWHETGSEAVAAAVLEHGIGIEAGLWSLDAVEAWAQSPLRGDVARVLIELPEGIGETELVILAQDMLEAVRAVDPRVPVLLHGEARSAWPALRHAVALGLETRIGLEDTLRLPDGSTTPDNAALVRAARELADRHTIPVGLPEEDVPLA</sequence>
<organism evidence="1 4">
    <name type="scientific">Aeromicrobium tamlense</name>
    <dbReference type="NCBI Taxonomy" id="375541"/>
    <lineage>
        <taxon>Bacteria</taxon>
        <taxon>Bacillati</taxon>
        <taxon>Actinomycetota</taxon>
        <taxon>Actinomycetes</taxon>
        <taxon>Propionibacteriales</taxon>
        <taxon>Nocardioidaceae</taxon>
        <taxon>Aeromicrobium</taxon>
    </lineage>
</organism>
<evidence type="ECO:0000313" key="1">
    <source>
        <dbReference type="EMBL" id="MBD1269004.1"/>
    </source>
</evidence>
<keyword evidence="3" id="KW-1185">Reference proteome</keyword>
<accession>A0A8I0KLU6</accession>
<protein>
    <submittedName>
        <fullName evidence="1">3-keto-5-aminohexanoate cleavage protein</fullName>
    </submittedName>
    <submittedName>
        <fullName evidence="2">Uncharacterized protein (DUF849 family)</fullName>
    </submittedName>
</protein>
<dbReference type="Gene3D" id="3.20.20.70">
    <property type="entry name" value="Aldolase class I"/>
    <property type="match status" value="1"/>
</dbReference>
<dbReference type="PANTHER" id="PTHR37418">
    <property type="entry name" value="3-KETO-5-AMINOHEXANOATE CLEAVAGE ENZYME-RELATED"/>
    <property type="match status" value="1"/>
</dbReference>
<dbReference type="EMBL" id="JACWMT010000001">
    <property type="protein sequence ID" value="MBD1269004.1"/>
    <property type="molecule type" value="Genomic_DNA"/>
</dbReference>
<dbReference type="InterPro" id="IPR008567">
    <property type="entry name" value="BKACE"/>
</dbReference>
<dbReference type="Proteomes" id="UP000659061">
    <property type="component" value="Unassembled WGS sequence"/>
</dbReference>
<comment type="caution">
    <text evidence="1">The sequence shown here is derived from an EMBL/GenBank/DDBJ whole genome shotgun (WGS) entry which is preliminary data.</text>
</comment>
<gene>
    <name evidence="2" type="ORF">BJ975_000463</name>
    <name evidence="1" type="ORF">IDH50_02040</name>
</gene>